<keyword evidence="1" id="KW-0472">Membrane</keyword>
<dbReference type="EMBL" id="LACI01000892">
    <property type="protein sequence ID" value="KJU85715.1"/>
    <property type="molecule type" value="Genomic_DNA"/>
</dbReference>
<reference evidence="2 3" key="1">
    <citation type="submission" date="2015-02" db="EMBL/GenBank/DDBJ databases">
        <title>Single-cell genomics of uncultivated deep-branching MTB reveals a conserved set of magnetosome genes.</title>
        <authorList>
            <person name="Kolinko S."/>
            <person name="Richter M."/>
            <person name="Glockner F.O."/>
            <person name="Brachmann A."/>
            <person name="Schuler D."/>
        </authorList>
    </citation>
    <scope>NUCLEOTIDE SEQUENCE [LARGE SCALE GENOMIC DNA]</scope>
    <source>
        <strain evidence="2">TM-1</strain>
    </source>
</reference>
<organism evidence="2 3">
    <name type="scientific">Candidatus Magnetobacterium bavaricum</name>
    <dbReference type="NCBI Taxonomy" id="29290"/>
    <lineage>
        <taxon>Bacteria</taxon>
        <taxon>Pseudomonadati</taxon>
        <taxon>Nitrospirota</taxon>
        <taxon>Thermodesulfovibrionia</taxon>
        <taxon>Thermodesulfovibrionales</taxon>
        <taxon>Candidatus Magnetobacteriaceae</taxon>
        <taxon>Candidatus Magnetobacterium</taxon>
    </lineage>
</organism>
<evidence type="ECO:0000256" key="1">
    <source>
        <dbReference type="SAM" id="Phobius"/>
    </source>
</evidence>
<sequence>MDDFNTCIYTCTDACINVFMLVFILLFILSSSCVLFLISNKATFLLPLEETVL</sequence>
<comment type="caution">
    <text evidence="2">The sequence shown here is derived from an EMBL/GenBank/DDBJ whole genome shotgun (WGS) entry which is preliminary data.</text>
</comment>
<feature type="transmembrane region" description="Helical" evidence="1">
    <location>
        <begin position="18"/>
        <end position="38"/>
    </location>
</feature>
<keyword evidence="1" id="KW-1133">Transmembrane helix</keyword>
<gene>
    <name evidence="2" type="ORF">MBAV_002090</name>
</gene>
<protein>
    <submittedName>
        <fullName evidence="2">Uncharacterized protein</fullName>
    </submittedName>
</protein>
<proteinExistence type="predicted"/>
<dbReference type="AlphaFoldDB" id="A0A0F3GUZ9"/>
<accession>A0A0F3GUZ9</accession>
<evidence type="ECO:0000313" key="2">
    <source>
        <dbReference type="EMBL" id="KJU85715.1"/>
    </source>
</evidence>
<evidence type="ECO:0000313" key="3">
    <source>
        <dbReference type="Proteomes" id="UP000033423"/>
    </source>
</evidence>
<keyword evidence="1" id="KW-0812">Transmembrane</keyword>
<name>A0A0F3GUZ9_9BACT</name>
<dbReference type="Proteomes" id="UP000033423">
    <property type="component" value="Unassembled WGS sequence"/>
</dbReference>
<keyword evidence="3" id="KW-1185">Reference proteome</keyword>